<evidence type="ECO:0000256" key="1">
    <source>
        <dbReference type="SAM" id="Phobius"/>
    </source>
</evidence>
<reference evidence="3" key="1">
    <citation type="journal article" date="2017" name="Nat. Ecol. Evol.">
        <title>Genome expansion and lineage-specific genetic innovations in the forest pathogenic fungi Armillaria.</title>
        <authorList>
            <person name="Sipos G."/>
            <person name="Prasanna A.N."/>
            <person name="Walter M.C."/>
            <person name="O'Connor E."/>
            <person name="Balint B."/>
            <person name="Krizsan K."/>
            <person name="Kiss B."/>
            <person name="Hess J."/>
            <person name="Varga T."/>
            <person name="Slot J."/>
            <person name="Riley R."/>
            <person name="Boka B."/>
            <person name="Rigling D."/>
            <person name="Barry K."/>
            <person name="Lee J."/>
            <person name="Mihaltcheva S."/>
            <person name="LaButti K."/>
            <person name="Lipzen A."/>
            <person name="Waldron R."/>
            <person name="Moloney N.M."/>
            <person name="Sperisen C."/>
            <person name="Kredics L."/>
            <person name="Vagvoelgyi C."/>
            <person name="Patrignani A."/>
            <person name="Fitzpatrick D."/>
            <person name="Nagy I."/>
            <person name="Doyle S."/>
            <person name="Anderson J.B."/>
            <person name="Grigoriev I.V."/>
            <person name="Gueldener U."/>
            <person name="Muensterkoetter M."/>
            <person name="Nagy L.G."/>
        </authorList>
    </citation>
    <scope>NUCLEOTIDE SEQUENCE [LARGE SCALE GENOMIC DNA]</scope>
    <source>
        <strain evidence="3">28-4</strain>
    </source>
</reference>
<protein>
    <submittedName>
        <fullName evidence="2">Uncharacterized protein</fullName>
    </submittedName>
</protein>
<keyword evidence="1" id="KW-0472">Membrane</keyword>
<feature type="transmembrane region" description="Helical" evidence="1">
    <location>
        <begin position="28"/>
        <end position="48"/>
    </location>
</feature>
<dbReference type="EMBL" id="KZ293417">
    <property type="protein sequence ID" value="PBK75503.1"/>
    <property type="molecule type" value="Genomic_DNA"/>
</dbReference>
<gene>
    <name evidence="2" type="ORF">ARMSODRAFT_927546</name>
</gene>
<keyword evidence="1" id="KW-1133">Transmembrane helix</keyword>
<name>A0A2H3CH90_9AGAR</name>
<keyword evidence="1" id="KW-0812">Transmembrane</keyword>
<organism evidence="2 3">
    <name type="scientific">Armillaria solidipes</name>
    <dbReference type="NCBI Taxonomy" id="1076256"/>
    <lineage>
        <taxon>Eukaryota</taxon>
        <taxon>Fungi</taxon>
        <taxon>Dikarya</taxon>
        <taxon>Basidiomycota</taxon>
        <taxon>Agaricomycotina</taxon>
        <taxon>Agaricomycetes</taxon>
        <taxon>Agaricomycetidae</taxon>
        <taxon>Agaricales</taxon>
        <taxon>Marasmiineae</taxon>
        <taxon>Physalacriaceae</taxon>
        <taxon>Armillaria</taxon>
    </lineage>
</organism>
<evidence type="ECO:0000313" key="3">
    <source>
        <dbReference type="Proteomes" id="UP000218334"/>
    </source>
</evidence>
<evidence type="ECO:0000313" key="2">
    <source>
        <dbReference type="EMBL" id="PBK75503.1"/>
    </source>
</evidence>
<proteinExistence type="predicted"/>
<dbReference type="AlphaFoldDB" id="A0A2H3CH90"/>
<sequence length="69" mass="7282">MTQGCYIGCSAKVTSSFSAVAFDSDECAVVASVACIDGMILVSALYAIPLHRILINRFGFDTLVLDFGS</sequence>
<keyword evidence="3" id="KW-1185">Reference proteome</keyword>
<dbReference type="Proteomes" id="UP000218334">
    <property type="component" value="Unassembled WGS sequence"/>
</dbReference>
<accession>A0A2H3CH90</accession>